<evidence type="ECO:0000313" key="2">
    <source>
        <dbReference type="Proteomes" id="UP000201371"/>
    </source>
</evidence>
<gene>
    <name evidence="1" type="primary">185</name>
    <name evidence="1" type="ORF">SEA_YVONNETASTIC_185</name>
</gene>
<dbReference type="KEGG" id="vg:29125147"/>
<dbReference type="Proteomes" id="UP000201371">
    <property type="component" value="Segment"/>
</dbReference>
<dbReference type="EMBL" id="KU963248">
    <property type="protein sequence ID" value="AMS02729.1"/>
    <property type="molecule type" value="Genomic_DNA"/>
</dbReference>
<dbReference type="GeneID" id="29125147"/>
<name>A0A142K9E6_9CAUD</name>
<dbReference type="RefSeq" id="YP_009301239.1">
    <property type="nucleotide sequence ID" value="NC_031230.1"/>
</dbReference>
<reference evidence="2" key="1">
    <citation type="submission" date="2016-03" db="EMBL/GenBank/DDBJ databases">
        <authorList>
            <person name="Ploux O."/>
        </authorList>
    </citation>
    <scope>NUCLEOTIDE SEQUENCE [LARGE SCALE GENOMIC DNA]</scope>
</reference>
<protein>
    <submittedName>
        <fullName evidence="1">Uncharacterized protein</fullName>
    </submittedName>
</protein>
<organism evidence="1 2">
    <name type="scientific">Gordonia phage Yvonnetastic</name>
    <dbReference type="NCBI Taxonomy" id="1821566"/>
    <lineage>
        <taxon>Viruses</taxon>
        <taxon>Duplodnaviria</taxon>
        <taxon>Heunggongvirae</taxon>
        <taxon>Uroviricota</taxon>
        <taxon>Caudoviricetes</taxon>
        <taxon>Yvonnevirus</taxon>
        <taxon>Yvonnevirus yvonnetastic</taxon>
        <taxon>Gordonia virus Yvonnetastic</taxon>
    </lineage>
</organism>
<keyword evidence="2" id="KW-1185">Reference proteome</keyword>
<proteinExistence type="predicted"/>
<sequence length="52" mass="6020">MMFGHWDENPNFPVSDWQEQVANGDTRQGYWDWVEYTAEQLAIAAESKGDKA</sequence>
<evidence type="ECO:0000313" key="1">
    <source>
        <dbReference type="EMBL" id="AMS02729.1"/>
    </source>
</evidence>
<accession>A0A142K9E6</accession>